<reference evidence="1" key="1">
    <citation type="journal article" date="2014" name="Int. J. Syst. Evol. Microbiol.">
        <title>Complete genome sequence of Corynebacterium casei LMG S-19264T (=DSM 44701T), isolated from a smear-ripened cheese.</title>
        <authorList>
            <consortium name="US DOE Joint Genome Institute (JGI-PGF)"/>
            <person name="Walter F."/>
            <person name="Albersmeier A."/>
            <person name="Kalinowski J."/>
            <person name="Ruckert C."/>
        </authorList>
    </citation>
    <scope>NUCLEOTIDE SEQUENCE</scope>
    <source>
        <strain evidence="1">JCM 4815</strain>
    </source>
</reference>
<protein>
    <submittedName>
        <fullName evidence="1">Uncharacterized protein</fullName>
    </submittedName>
</protein>
<evidence type="ECO:0000313" key="2">
    <source>
        <dbReference type="Proteomes" id="UP000622166"/>
    </source>
</evidence>
<dbReference type="AlphaFoldDB" id="A0A918PSB1"/>
<dbReference type="EMBL" id="BMVW01000009">
    <property type="protein sequence ID" value="GGZ20957.1"/>
    <property type="molecule type" value="Genomic_DNA"/>
</dbReference>
<organism evidence="1 2">
    <name type="scientific">Streptomyces poonensis</name>
    <dbReference type="NCBI Taxonomy" id="68255"/>
    <lineage>
        <taxon>Bacteria</taxon>
        <taxon>Bacillati</taxon>
        <taxon>Actinomycetota</taxon>
        <taxon>Actinomycetes</taxon>
        <taxon>Kitasatosporales</taxon>
        <taxon>Streptomycetaceae</taxon>
        <taxon>Streptomyces</taxon>
    </lineage>
</organism>
<accession>A0A918PSB1</accession>
<reference evidence="1" key="2">
    <citation type="submission" date="2020-09" db="EMBL/GenBank/DDBJ databases">
        <authorList>
            <person name="Sun Q."/>
            <person name="Ohkuma M."/>
        </authorList>
    </citation>
    <scope>NUCLEOTIDE SEQUENCE</scope>
    <source>
        <strain evidence="1">JCM 4815</strain>
    </source>
</reference>
<name>A0A918PSB1_9ACTN</name>
<gene>
    <name evidence="1" type="ORF">GCM10010365_46630</name>
</gene>
<keyword evidence="2" id="KW-1185">Reference proteome</keyword>
<evidence type="ECO:0000313" key="1">
    <source>
        <dbReference type="EMBL" id="GGZ20957.1"/>
    </source>
</evidence>
<sequence>MHHRDGSALTADRARLALGAVVSVEARVRVVSMNSLFDALSIRSFIAGLPTGFRVRHGRTRPPLNGLSAPGIGR</sequence>
<proteinExistence type="predicted"/>
<dbReference type="Proteomes" id="UP000622166">
    <property type="component" value="Unassembled WGS sequence"/>
</dbReference>
<comment type="caution">
    <text evidence="1">The sequence shown here is derived from an EMBL/GenBank/DDBJ whole genome shotgun (WGS) entry which is preliminary data.</text>
</comment>